<name>A0ABP9DMN1_9BACT</name>
<keyword evidence="9" id="KW-0472">Membrane</keyword>
<evidence type="ECO:0000256" key="7">
    <source>
        <dbReference type="ARBA" id="ARBA00022989"/>
    </source>
</evidence>
<evidence type="ECO:0000256" key="6">
    <source>
        <dbReference type="ARBA" id="ARBA00022833"/>
    </source>
</evidence>
<keyword evidence="1" id="KW-1003">Cell membrane</keyword>
<comment type="cofactor">
    <cofactor evidence="10">
        <name>Zn(2+)</name>
        <dbReference type="ChEBI" id="CHEBI:29105"/>
    </cofactor>
    <text evidence="10">Binds 1 zinc ion per subunit.</text>
</comment>
<proteinExistence type="inferred from homology"/>
<dbReference type="PANTHER" id="PTHR43221:SF3">
    <property type="entry name" value="SLL1280 PROTEIN"/>
    <property type="match status" value="1"/>
</dbReference>
<dbReference type="RefSeq" id="WP_345373410.1">
    <property type="nucleotide sequence ID" value="NZ_BAABJX010000048.1"/>
</dbReference>
<keyword evidence="7" id="KW-1133">Transmembrane helix</keyword>
<evidence type="ECO:0000259" key="11">
    <source>
        <dbReference type="Pfam" id="PF01435"/>
    </source>
</evidence>
<evidence type="ECO:0000256" key="3">
    <source>
        <dbReference type="ARBA" id="ARBA00022692"/>
    </source>
</evidence>
<dbReference type="PANTHER" id="PTHR43221">
    <property type="entry name" value="PROTEASE HTPX"/>
    <property type="match status" value="1"/>
</dbReference>
<accession>A0ABP9DMN1</accession>
<protein>
    <submittedName>
        <fullName evidence="12">M48 family metallopeptidase</fullName>
    </submittedName>
</protein>
<evidence type="ECO:0000256" key="2">
    <source>
        <dbReference type="ARBA" id="ARBA00022670"/>
    </source>
</evidence>
<feature type="domain" description="Peptidase M48" evidence="11">
    <location>
        <begin position="68"/>
        <end position="263"/>
    </location>
</feature>
<comment type="caution">
    <text evidence="12">The sequence shown here is derived from an EMBL/GenBank/DDBJ whole genome shotgun (WGS) entry which is preliminary data.</text>
</comment>
<dbReference type="Proteomes" id="UP001500298">
    <property type="component" value="Unassembled WGS sequence"/>
</dbReference>
<evidence type="ECO:0000256" key="4">
    <source>
        <dbReference type="ARBA" id="ARBA00022723"/>
    </source>
</evidence>
<evidence type="ECO:0000313" key="13">
    <source>
        <dbReference type="Proteomes" id="UP001500298"/>
    </source>
</evidence>
<evidence type="ECO:0000256" key="9">
    <source>
        <dbReference type="ARBA" id="ARBA00023136"/>
    </source>
</evidence>
<dbReference type="EMBL" id="BAABJX010000048">
    <property type="protein sequence ID" value="GAA4843824.1"/>
    <property type="molecule type" value="Genomic_DNA"/>
</dbReference>
<dbReference type="CDD" id="cd07325">
    <property type="entry name" value="M48_Ste24p_like"/>
    <property type="match status" value="1"/>
</dbReference>
<keyword evidence="5 10" id="KW-0378">Hydrolase</keyword>
<evidence type="ECO:0000313" key="12">
    <source>
        <dbReference type="EMBL" id="GAA4843824.1"/>
    </source>
</evidence>
<dbReference type="InterPro" id="IPR001915">
    <property type="entry name" value="Peptidase_M48"/>
</dbReference>
<evidence type="ECO:0000256" key="8">
    <source>
        <dbReference type="ARBA" id="ARBA00023049"/>
    </source>
</evidence>
<evidence type="ECO:0000256" key="5">
    <source>
        <dbReference type="ARBA" id="ARBA00022801"/>
    </source>
</evidence>
<dbReference type="Gene3D" id="3.30.2010.10">
    <property type="entry name" value="Metalloproteases ('zincins'), catalytic domain"/>
    <property type="match status" value="1"/>
</dbReference>
<keyword evidence="2 10" id="KW-0645">Protease</keyword>
<keyword evidence="4" id="KW-0479">Metal-binding</keyword>
<keyword evidence="3" id="KW-0812">Transmembrane</keyword>
<keyword evidence="8 10" id="KW-0482">Metalloprotease</keyword>
<keyword evidence="13" id="KW-1185">Reference proteome</keyword>
<dbReference type="Pfam" id="PF01435">
    <property type="entry name" value="Peptidase_M48"/>
    <property type="match status" value="1"/>
</dbReference>
<comment type="similarity">
    <text evidence="10">Belongs to the peptidase M48 family.</text>
</comment>
<reference evidence="13" key="1">
    <citation type="journal article" date="2019" name="Int. J. Syst. Evol. Microbiol.">
        <title>The Global Catalogue of Microorganisms (GCM) 10K type strain sequencing project: providing services to taxonomists for standard genome sequencing and annotation.</title>
        <authorList>
            <consortium name="The Broad Institute Genomics Platform"/>
            <consortium name="The Broad Institute Genome Sequencing Center for Infectious Disease"/>
            <person name="Wu L."/>
            <person name="Ma J."/>
        </authorList>
    </citation>
    <scope>NUCLEOTIDE SEQUENCE [LARGE SCALE GENOMIC DNA]</scope>
    <source>
        <strain evidence="13">JCM 18326</strain>
    </source>
</reference>
<organism evidence="12 13">
    <name type="scientific">Algivirga pacifica</name>
    <dbReference type="NCBI Taxonomy" id="1162670"/>
    <lineage>
        <taxon>Bacteria</taxon>
        <taxon>Pseudomonadati</taxon>
        <taxon>Bacteroidota</taxon>
        <taxon>Cytophagia</taxon>
        <taxon>Cytophagales</taxon>
        <taxon>Flammeovirgaceae</taxon>
        <taxon>Algivirga</taxon>
    </lineage>
</organism>
<evidence type="ECO:0000256" key="1">
    <source>
        <dbReference type="ARBA" id="ARBA00022475"/>
    </source>
</evidence>
<gene>
    <name evidence="12" type="ORF">GCM10023331_31010</name>
</gene>
<dbReference type="InterPro" id="IPR050083">
    <property type="entry name" value="HtpX_protease"/>
</dbReference>
<sequence>MNDKPVKTKVIFKDIPSAAWEHPADRAALQALKKIPGLDTLIQTLMGKTTEQSLRFSTLASAVRVNERQFTHLHKLYVECCEILDVQQRPELFVSQSPILNAGAVGVDNPFITLNSSIISTMSDEEIKAIIGHELGHIISGHVLYKTLLVLLVNFSTMLSSIPLSAVAVKAIIAALMEWDRKSELSADRAGLLVVQNPEVSINLLMKFAGGNHLDQMNLGEFIKQAEEYENANSVGDTMHKFMNTVWKTHPFPVSRLNELLKWVQKGEYDALLRGDYAHASSEEWKDAAGKAAEGYKEDIKKVTDPIVGQAQETFGKAKDFLGDFLKK</sequence>
<evidence type="ECO:0000256" key="10">
    <source>
        <dbReference type="RuleBase" id="RU003983"/>
    </source>
</evidence>
<keyword evidence="6 10" id="KW-0862">Zinc</keyword>